<name>A0ABP9W8D5_9DEIO</name>
<dbReference type="SUPFAM" id="SSF51445">
    <property type="entry name" value="(Trans)glycosidases"/>
    <property type="match status" value="1"/>
</dbReference>
<dbReference type="Gene3D" id="3.40.50.720">
    <property type="entry name" value="NAD(P)-binding Rossmann-like Domain"/>
    <property type="match status" value="1"/>
</dbReference>
<protein>
    <recommendedName>
        <fullName evidence="2">dTDP-4-dehydrorhamnose reductase</fullName>
        <ecNumber evidence="2">1.1.1.133</ecNumber>
    </recommendedName>
</protein>
<dbReference type="PANTHER" id="PTHR10491:SF4">
    <property type="entry name" value="METHIONINE ADENOSYLTRANSFERASE 2 SUBUNIT BETA"/>
    <property type="match status" value="1"/>
</dbReference>
<feature type="domain" description="RmlD-like substrate binding" evidence="3">
    <location>
        <begin position="440"/>
        <end position="693"/>
    </location>
</feature>
<dbReference type="Pfam" id="PF00232">
    <property type="entry name" value="Glyco_hydro_1"/>
    <property type="match status" value="1"/>
</dbReference>
<dbReference type="SUPFAM" id="SSF51735">
    <property type="entry name" value="NAD(P)-binding Rossmann-fold domains"/>
    <property type="match status" value="1"/>
</dbReference>
<dbReference type="InterPro" id="IPR036291">
    <property type="entry name" value="NAD(P)-bd_dom_sf"/>
</dbReference>
<keyword evidence="5" id="KW-1185">Reference proteome</keyword>
<dbReference type="InterPro" id="IPR017853">
    <property type="entry name" value="GH"/>
</dbReference>
<dbReference type="Proteomes" id="UP001401887">
    <property type="component" value="Unassembled WGS sequence"/>
</dbReference>
<dbReference type="InterPro" id="IPR005913">
    <property type="entry name" value="dTDP_dehydrorham_reduct"/>
</dbReference>
<accession>A0ABP9W8D5</accession>
<dbReference type="EC" id="1.1.1.133" evidence="2"/>
<reference evidence="4 5" key="1">
    <citation type="submission" date="2024-02" db="EMBL/GenBank/DDBJ databases">
        <title>Deinococcus carri NBRC 110142.</title>
        <authorList>
            <person name="Ichikawa N."/>
            <person name="Katano-Makiyama Y."/>
            <person name="Hidaka K."/>
        </authorList>
    </citation>
    <scope>NUCLEOTIDE SEQUENCE [LARGE SCALE GENOMIC DNA]</scope>
    <source>
        <strain evidence="4 5">NBRC 110142</strain>
    </source>
</reference>
<dbReference type="InterPro" id="IPR001360">
    <property type="entry name" value="Glyco_hydro_1"/>
</dbReference>
<evidence type="ECO:0000313" key="4">
    <source>
        <dbReference type="EMBL" id="GAA5513246.1"/>
    </source>
</evidence>
<dbReference type="Gene3D" id="3.90.25.10">
    <property type="entry name" value="UDP-galactose 4-epimerase, domain 1"/>
    <property type="match status" value="1"/>
</dbReference>
<dbReference type="Pfam" id="PF04321">
    <property type="entry name" value="RmlD_sub_bind"/>
    <property type="match status" value="1"/>
</dbReference>
<dbReference type="PANTHER" id="PTHR10491">
    <property type="entry name" value="DTDP-4-DEHYDRORHAMNOSE REDUCTASE"/>
    <property type="match status" value="1"/>
</dbReference>
<comment type="function">
    <text evidence="2">Catalyzes the reduction of dTDP-6-deoxy-L-lyxo-4-hexulose to yield dTDP-L-rhamnose.</text>
</comment>
<evidence type="ECO:0000256" key="1">
    <source>
        <dbReference type="ARBA" id="ARBA00010944"/>
    </source>
</evidence>
<keyword evidence="2" id="KW-0521">NADP</keyword>
<gene>
    <name evidence="4" type="ORF">Dcar01_01974</name>
</gene>
<comment type="similarity">
    <text evidence="1 2">Belongs to the dTDP-4-dehydrorhamnose reductase family.</text>
</comment>
<comment type="pathway">
    <text evidence="2">Carbohydrate biosynthesis; dTDP-L-rhamnose biosynthesis.</text>
</comment>
<evidence type="ECO:0000259" key="3">
    <source>
        <dbReference type="Pfam" id="PF04321"/>
    </source>
</evidence>
<evidence type="ECO:0000313" key="5">
    <source>
        <dbReference type="Proteomes" id="UP001401887"/>
    </source>
</evidence>
<dbReference type="Gene3D" id="3.20.20.80">
    <property type="entry name" value="Glycosidases"/>
    <property type="match status" value="1"/>
</dbReference>
<evidence type="ECO:0000256" key="2">
    <source>
        <dbReference type="RuleBase" id="RU364082"/>
    </source>
</evidence>
<dbReference type="RefSeq" id="WP_345464613.1">
    <property type="nucleotide sequence ID" value="NZ_BAABRP010000006.1"/>
</dbReference>
<proteinExistence type="inferred from homology"/>
<comment type="caution">
    <text evidence="4">The sequence shown here is derived from an EMBL/GenBank/DDBJ whole genome shotgun (WGS) entry which is preliminary data.</text>
</comment>
<dbReference type="InterPro" id="IPR029903">
    <property type="entry name" value="RmlD-like-bd"/>
</dbReference>
<dbReference type="EMBL" id="BAABRP010000006">
    <property type="protein sequence ID" value="GAA5513246.1"/>
    <property type="molecule type" value="Genomic_DNA"/>
</dbReference>
<organism evidence="4 5">
    <name type="scientific">Deinococcus carri</name>
    <dbReference type="NCBI Taxonomy" id="1211323"/>
    <lineage>
        <taxon>Bacteria</taxon>
        <taxon>Thermotogati</taxon>
        <taxon>Deinococcota</taxon>
        <taxon>Deinococci</taxon>
        <taxon>Deinococcales</taxon>
        <taxon>Deinococcaceae</taxon>
        <taxon>Deinococcus</taxon>
    </lineage>
</organism>
<keyword evidence="2" id="KW-0560">Oxidoreductase</keyword>
<sequence length="725" mass="80199">MDNLELWVGIEPTVSRVRTESLDQLSLSGFDRRPEDIDRLAALGVSALRFPLLWERTAPQGLAQADWRWADERLARLAGHGVRPIVGLVHHGGGPRHTHLLDPGFVDGLRAYARAVAERYPDVSDYTPVNEPLTTARFSALYGHWYPHARDERSFWQALMHQLRATVLAMEEIRRVNPEARLIQTEDLGHISSTPRLRGQADFENERRWLSFDLLLGRVDEAHPMWDHLRWAGASEREVLWFAEHPCPPDVLGLNVYVTSERFLDERLHHYPSHTHGSNGRERYADVEAVRVRGESIGGVGGRLREAHARYGLPLAITEVHLGCTREEQLRWLHAAWQEAGQVRREGADVRAVTAWAALGAFEWNSLLTRRSGHYESGLWDVRAPQPRPTALAQLARELGHGQPASHPVLAGPGWWRRGERLLFPAVGPVRAERPAGRPLLITGATGTLGRALARACEGRGLPYHLLSRQDLDITDPRSAGAALETYHPWAIINAAGYVRVDDAEHDPRNERENAAGPRVLAQACAGQGVRLLTFSSDLVFDGRKGAPYVESDTPHPLNAYGRSKRAAETGVLEALPDALVVRTSAFFGPWDPYNFAAYVQRELRAGQPVRVADDQVVSPTFVPDLTHTALDLLIDGEGGLWHLANAGAVSWAEFARMVAGATGLDPELVEGVPTVALGLPAARPTFSALGSERGWIMPDLADAVQRWATHPAVQEQAQELLASD</sequence>
<dbReference type="CDD" id="cd05254">
    <property type="entry name" value="dTDP_HR_like_SDR_e"/>
    <property type="match status" value="1"/>
</dbReference>